<gene>
    <name evidence="1" type="ORF">MGWOODY_Tha2193</name>
</gene>
<protein>
    <recommendedName>
        <fullName evidence="2">Transcriptional regulator, TetR family</fullName>
    </recommendedName>
</protein>
<sequence length="127" mass="14230">MKAILTSFSGADSWEDKVEKISHAYLQEIQKKTVLMRALYIELGALGLEGQQLRRKIADIFADFLCNQVKMHILKGDSLREISHDVGVILVSGINQLILNRLLDDNKARLTDLTSTAVQIIHSVSKI</sequence>
<dbReference type="AlphaFoldDB" id="A0A160TES4"/>
<name>A0A160TES4_9ZZZZ</name>
<evidence type="ECO:0000313" key="1">
    <source>
        <dbReference type="EMBL" id="CUS41674.1"/>
    </source>
</evidence>
<evidence type="ECO:0008006" key="2">
    <source>
        <dbReference type="Google" id="ProtNLM"/>
    </source>
</evidence>
<organism evidence="1">
    <name type="scientific">hydrothermal vent metagenome</name>
    <dbReference type="NCBI Taxonomy" id="652676"/>
    <lineage>
        <taxon>unclassified sequences</taxon>
        <taxon>metagenomes</taxon>
        <taxon>ecological metagenomes</taxon>
    </lineage>
</organism>
<proteinExistence type="predicted"/>
<accession>A0A160TES4</accession>
<dbReference type="Gene3D" id="1.10.357.10">
    <property type="entry name" value="Tetracycline Repressor, domain 2"/>
    <property type="match status" value="1"/>
</dbReference>
<dbReference type="EMBL" id="CZQC01000050">
    <property type="protein sequence ID" value="CUS41674.1"/>
    <property type="molecule type" value="Genomic_DNA"/>
</dbReference>
<reference evidence="1" key="1">
    <citation type="submission" date="2015-10" db="EMBL/GenBank/DDBJ databases">
        <authorList>
            <person name="Gilbert D.G."/>
        </authorList>
    </citation>
    <scope>NUCLEOTIDE SEQUENCE</scope>
</reference>